<evidence type="ECO:0000256" key="3">
    <source>
        <dbReference type="PROSITE-ProRule" id="PRU00169"/>
    </source>
</evidence>
<dbReference type="CDD" id="cd06170">
    <property type="entry name" value="LuxR_C_like"/>
    <property type="match status" value="1"/>
</dbReference>
<organism evidence="6 7">
    <name type="scientific">Pseudofulvibacter geojedonensis</name>
    <dbReference type="NCBI Taxonomy" id="1123758"/>
    <lineage>
        <taxon>Bacteria</taxon>
        <taxon>Pseudomonadati</taxon>
        <taxon>Bacteroidota</taxon>
        <taxon>Flavobacteriia</taxon>
        <taxon>Flavobacteriales</taxon>
        <taxon>Flavobacteriaceae</taxon>
        <taxon>Pseudofulvibacter</taxon>
    </lineage>
</organism>
<evidence type="ECO:0000313" key="6">
    <source>
        <dbReference type="EMBL" id="MFD0964872.1"/>
    </source>
</evidence>
<dbReference type="PANTHER" id="PTHR43214:SF17">
    <property type="entry name" value="TRANSCRIPTIONAL REGULATORY PROTEIN RCSB"/>
    <property type="match status" value="1"/>
</dbReference>
<comment type="caution">
    <text evidence="6">The sequence shown here is derived from an EMBL/GenBank/DDBJ whole genome shotgun (WGS) entry which is preliminary data.</text>
</comment>
<evidence type="ECO:0000256" key="1">
    <source>
        <dbReference type="ARBA" id="ARBA00022553"/>
    </source>
</evidence>
<proteinExistence type="predicted"/>
<dbReference type="InterPro" id="IPR011006">
    <property type="entry name" value="CheY-like_superfamily"/>
</dbReference>
<dbReference type="Proteomes" id="UP001596997">
    <property type="component" value="Unassembled WGS sequence"/>
</dbReference>
<gene>
    <name evidence="6" type="ORF">ACFQ1O_12725</name>
</gene>
<dbReference type="InterPro" id="IPR001789">
    <property type="entry name" value="Sig_transdc_resp-reg_receiver"/>
</dbReference>
<dbReference type="RefSeq" id="WP_377716448.1">
    <property type="nucleotide sequence ID" value="NZ_JBHTJM010000010.1"/>
</dbReference>
<evidence type="ECO:0000313" key="7">
    <source>
        <dbReference type="Proteomes" id="UP001596997"/>
    </source>
</evidence>
<keyword evidence="7" id="KW-1185">Reference proteome</keyword>
<dbReference type="SMART" id="SM00448">
    <property type="entry name" value="REC"/>
    <property type="match status" value="1"/>
</dbReference>
<dbReference type="SMART" id="SM00421">
    <property type="entry name" value="HTH_LUXR"/>
    <property type="match status" value="1"/>
</dbReference>
<dbReference type="InterPro" id="IPR039420">
    <property type="entry name" value="WalR-like"/>
</dbReference>
<dbReference type="Pfam" id="PF00196">
    <property type="entry name" value="GerE"/>
    <property type="match status" value="1"/>
</dbReference>
<keyword evidence="2" id="KW-0238">DNA-binding</keyword>
<dbReference type="InterPro" id="IPR036388">
    <property type="entry name" value="WH-like_DNA-bd_sf"/>
</dbReference>
<evidence type="ECO:0000259" key="4">
    <source>
        <dbReference type="PROSITE" id="PS50043"/>
    </source>
</evidence>
<name>A0ABW3I5G5_9FLAO</name>
<feature type="domain" description="HTH luxR-type" evidence="4">
    <location>
        <begin position="141"/>
        <end position="206"/>
    </location>
</feature>
<keyword evidence="1 3" id="KW-0597">Phosphoprotein</keyword>
<dbReference type="InterPro" id="IPR058245">
    <property type="entry name" value="NreC/VraR/RcsB-like_REC"/>
</dbReference>
<evidence type="ECO:0000259" key="5">
    <source>
        <dbReference type="PROSITE" id="PS50110"/>
    </source>
</evidence>
<dbReference type="Gene3D" id="3.40.50.2300">
    <property type="match status" value="1"/>
</dbReference>
<protein>
    <submittedName>
        <fullName evidence="6">Response regulator</fullName>
    </submittedName>
</protein>
<dbReference type="PRINTS" id="PR00038">
    <property type="entry name" value="HTHLUXR"/>
</dbReference>
<dbReference type="InterPro" id="IPR000792">
    <property type="entry name" value="Tscrpt_reg_LuxR_C"/>
</dbReference>
<dbReference type="PROSITE" id="PS50043">
    <property type="entry name" value="HTH_LUXR_2"/>
    <property type="match status" value="1"/>
</dbReference>
<dbReference type="Pfam" id="PF00072">
    <property type="entry name" value="Response_reg"/>
    <property type="match status" value="1"/>
</dbReference>
<evidence type="ECO:0000256" key="2">
    <source>
        <dbReference type="ARBA" id="ARBA00023125"/>
    </source>
</evidence>
<sequence length="208" mass="23811">MSVKILLVDDHQVFSTSLKLVLEANSYEVDIATHVNLAISFLKANSYDLLISDIEMPEINGVDFIKIIHKNKSNFKKTPKIIVLTSYHKIALFKKLHVLGIDGFLSKNTSQFELLKAIRNVLANEKYYETSIYNSYLKSNLNNQSIDFTDRELDVLKLILEEKTTSEIALELQISKYTVEGHRKNLLQKTNSKNVVGLIKYSLLNNLF</sequence>
<feature type="modified residue" description="4-aspartylphosphate" evidence="3">
    <location>
        <position position="53"/>
    </location>
</feature>
<dbReference type="InterPro" id="IPR016032">
    <property type="entry name" value="Sig_transdc_resp-reg_C-effctor"/>
</dbReference>
<dbReference type="Gene3D" id="1.10.10.10">
    <property type="entry name" value="Winged helix-like DNA-binding domain superfamily/Winged helix DNA-binding domain"/>
    <property type="match status" value="1"/>
</dbReference>
<reference evidence="7" key="1">
    <citation type="journal article" date="2019" name="Int. J. Syst. Evol. Microbiol.">
        <title>The Global Catalogue of Microorganisms (GCM) 10K type strain sequencing project: providing services to taxonomists for standard genome sequencing and annotation.</title>
        <authorList>
            <consortium name="The Broad Institute Genomics Platform"/>
            <consortium name="The Broad Institute Genome Sequencing Center for Infectious Disease"/>
            <person name="Wu L."/>
            <person name="Ma J."/>
        </authorList>
    </citation>
    <scope>NUCLEOTIDE SEQUENCE [LARGE SCALE GENOMIC DNA]</scope>
    <source>
        <strain evidence="7">CCUG 62114</strain>
    </source>
</reference>
<dbReference type="EMBL" id="JBHTJM010000010">
    <property type="protein sequence ID" value="MFD0964872.1"/>
    <property type="molecule type" value="Genomic_DNA"/>
</dbReference>
<accession>A0ABW3I5G5</accession>
<dbReference type="SUPFAM" id="SSF46894">
    <property type="entry name" value="C-terminal effector domain of the bipartite response regulators"/>
    <property type="match status" value="1"/>
</dbReference>
<dbReference type="PROSITE" id="PS50110">
    <property type="entry name" value="RESPONSE_REGULATORY"/>
    <property type="match status" value="1"/>
</dbReference>
<dbReference type="SUPFAM" id="SSF52172">
    <property type="entry name" value="CheY-like"/>
    <property type="match status" value="1"/>
</dbReference>
<dbReference type="CDD" id="cd17535">
    <property type="entry name" value="REC_NarL-like"/>
    <property type="match status" value="1"/>
</dbReference>
<dbReference type="PANTHER" id="PTHR43214">
    <property type="entry name" value="TWO-COMPONENT RESPONSE REGULATOR"/>
    <property type="match status" value="1"/>
</dbReference>
<feature type="domain" description="Response regulatory" evidence="5">
    <location>
        <begin position="4"/>
        <end position="122"/>
    </location>
</feature>